<proteinExistence type="predicted"/>
<sequence>MEKLKLLPNHYLFVEHVAKALWPVKRNPHVFVGRYINVNRKPDGTIYPTFNRPDYNEKLTFAKFCMEAAKELRQVAKLVDSATDLGEGEGIGLIRA</sequence>
<dbReference type="RefSeq" id="WP_301638152.1">
    <property type="nucleotide sequence ID" value="NZ_JADYTN010000014.1"/>
</dbReference>
<accession>A0ABS9CJA6</accession>
<name>A0ABS9CJA6_9BACT</name>
<protein>
    <submittedName>
        <fullName evidence="1">Uncharacterized protein</fullName>
    </submittedName>
</protein>
<organism evidence="1 2">
    <name type="scientific">Xylanibacter brevis</name>
    <dbReference type="NCBI Taxonomy" id="83231"/>
    <lineage>
        <taxon>Bacteria</taxon>
        <taxon>Pseudomonadati</taxon>
        <taxon>Bacteroidota</taxon>
        <taxon>Bacteroidia</taxon>
        <taxon>Bacteroidales</taxon>
        <taxon>Prevotellaceae</taxon>
        <taxon>Xylanibacter</taxon>
    </lineage>
</organism>
<keyword evidence="2" id="KW-1185">Reference proteome</keyword>
<gene>
    <name evidence="1" type="ORF">I6E12_07620</name>
</gene>
<dbReference type="Proteomes" id="UP001200470">
    <property type="component" value="Unassembled WGS sequence"/>
</dbReference>
<evidence type="ECO:0000313" key="1">
    <source>
        <dbReference type="EMBL" id="MCF2563976.1"/>
    </source>
</evidence>
<dbReference type="EMBL" id="JADYTN010000014">
    <property type="protein sequence ID" value="MCF2563976.1"/>
    <property type="molecule type" value="Genomic_DNA"/>
</dbReference>
<comment type="caution">
    <text evidence="1">The sequence shown here is derived from an EMBL/GenBank/DDBJ whole genome shotgun (WGS) entry which is preliminary data.</text>
</comment>
<evidence type="ECO:0000313" key="2">
    <source>
        <dbReference type="Proteomes" id="UP001200470"/>
    </source>
</evidence>
<reference evidence="1 2" key="1">
    <citation type="submission" date="2020-12" db="EMBL/GenBank/DDBJ databases">
        <title>Whole genome sequences of gut porcine anaerobes.</title>
        <authorList>
            <person name="Kubasova T."/>
            <person name="Jahodarova E."/>
            <person name="Rychlik I."/>
        </authorList>
    </citation>
    <scope>NUCLEOTIDE SEQUENCE [LARGE SCALE GENOMIC DNA]</scope>
    <source>
        <strain evidence="1 2">An925</strain>
    </source>
</reference>